<evidence type="ECO:0000313" key="1">
    <source>
        <dbReference type="EMBL" id="CAK1543012.1"/>
    </source>
</evidence>
<name>A0AAV1J300_9NEOP</name>
<protein>
    <recommendedName>
        <fullName evidence="3">Protein FAM177A1</fullName>
    </recommendedName>
</protein>
<organism evidence="1 2">
    <name type="scientific">Leptosia nina</name>
    <dbReference type="NCBI Taxonomy" id="320188"/>
    <lineage>
        <taxon>Eukaryota</taxon>
        <taxon>Metazoa</taxon>
        <taxon>Ecdysozoa</taxon>
        <taxon>Arthropoda</taxon>
        <taxon>Hexapoda</taxon>
        <taxon>Insecta</taxon>
        <taxon>Pterygota</taxon>
        <taxon>Neoptera</taxon>
        <taxon>Endopterygota</taxon>
        <taxon>Lepidoptera</taxon>
        <taxon>Glossata</taxon>
        <taxon>Ditrysia</taxon>
        <taxon>Papilionoidea</taxon>
        <taxon>Pieridae</taxon>
        <taxon>Pierinae</taxon>
        <taxon>Leptosia</taxon>
    </lineage>
</organism>
<gene>
    <name evidence="1" type="ORF">LNINA_LOCUS2853</name>
</gene>
<comment type="caution">
    <text evidence="1">The sequence shown here is derived from an EMBL/GenBank/DDBJ whole genome shotgun (WGS) entry which is preliminary data.</text>
</comment>
<dbReference type="PANTHER" id="PTHR31206:SF1">
    <property type="entry name" value="LP10445P"/>
    <property type="match status" value="1"/>
</dbReference>
<dbReference type="Pfam" id="PF14774">
    <property type="entry name" value="FAM177"/>
    <property type="match status" value="1"/>
</dbReference>
<dbReference type="InterPro" id="IPR028260">
    <property type="entry name" value="FAM177"/>
</dbReference>
<sequence length="139" mass="15816">MDSPNQVELTINKPVRVIHCCDGVEEEVEETMKDVEVDSPSKQDENIDPKMMSWGPWISYYTWKSGTKLLNAVDYAGESLADFFGITTPKYQIEISEYERIQEEKKKLEEETAGWVPRNGGGDIPLVLNEPIPLKPQLV</sequence>
<dbReference type="Proteomes" id="UP001497472">
    <property type="component" value="Unassembled WGS sequence"/>
</dbReference>
<proteinExistence type="predicted"/>
<keyword evidence="2" id="KW-1185">Reference proteome</keyword>
<reference evidence="1 2" key="1">
    <citation type="submission" date="2023-11" db="EMBL/GenBank/DDBJ databases">
        <authorList>
            <person name="Okamura Y."/>
        </authorList>
    </citation>
    <scope>NUCLEOTIDE SEQUENCE [LARGE SCALE GENOMIC DNA]</scope>
</reference>
<evidence type="ECO:0000313" key="2">
    <source>
        <dbReference type="Proteomes" id="UP001497472"/>
    </source>
</evidence>
<dbReference type="PANTHER" id="PTHR31206">
    <property type="entry name" value="LP10445P"/>
    <property type="match status" value="1"/>
</dbReference>
<dbReference type="EMBL" id="CAVLEF010000004">
    <property type="protein sequence ID" value="CAK1543012.1"/>
    <property type="molecule type" value="Genomic_DNA"/>
</dbReference>
<accession>A0AAV1J300</accession>
<evidence type="ECO:0008006" key="3">
    <source>
        <dbReference type="Google" id="ProtNLM"/>
    </source>
</evidence>
<dbReference type="AlphaFoldDB" id="A0AAV1J300"/>